<dbReference type="Proteomes" id="UP000002171">
    <property type="component" value="Unassembled WGS sequence"/>
</dbReference>
<dbReference type="InterPro" id="IPR013384">
    <property type="entry name" value="Flagell_FlgL"/>
</dbReference>
<evidence type="ECO:0000256" key="6">
    <source>
        <dbReference type="SAM" id="Coils"/>
    </source>
</evidence>
<sequence>MRISTQQVFLNNIDNISKTSADVFKTQQQLSTGKKVLQPSDDPLASAQIQKFKKEIARTEQYNSNIEVSERRLQLEENTIEQINNQSIRLRELTIQGKTGTLNDTDRAAIASEVDQIIKSLDGLMNTKDVQGEFLFSGNKGFTEPYTIDPRTGRYVFNGDDGQRFLQVGPETKVASTDSGFDIFETVPKVSGYVIADINQTSQQIASNEIKDADAFDAFTVERGALQITFNDGAGTFSVTDSQTPPQPVSSDDTPPVVLTNVAFNDGDVIKVAGTELTVGNITADSTITVDAISQHNILNTALDLKAELENADFTTQEGKDKFNERMDHILENLSGIEELNVGTRANIGGRLNTLEQQMSVNTDYELFTTESLSAFEDLDYNEAISQFQLQQTVLQAAYSSFARVQDLNLFNFLR</sequence>
<evidence type="ECO:0000256" key="4">
    <source>
        <dbReference type="ARBA" id="ARBA00022525"/>
    </source>
</evidence>
<dbReference type="PANTHER" id="PTHR42792:SF1">
    <property type="entry name" value="FLAGELLAR HOOK-ASSOCIATED PROTEIN 3"/>
    <property type="match status" value="1"/>
</dbReference>
<evidence type="ECO:0000256" key="5">
    <source>
        <dbReference type="ARBA" id="ARBA00023143"/>
    </source>
</evidence>
<evidence type="ECO:0000256" key="2">
    <source>
        <dbReference type="ARBA" id="ARBA00004613"/>
    </source>
</evidence>
<dbReference type="GO" id="GO:0071973">
    <property type="term" value="P:bacterial-type flagellum-dependent cell motility"/>
    <property type="evidence" value="ECO:0007669"/>
    <property type="project" value="InterPro"/>
</dbReference>
<keyword evidence="4" id="KW-0964">Secreted</keyword>
<feature type="domain" description="Flagellin N-terminal" evidence="7">
    <location>
        <begin position="3"/>
        <end position="140"/>
    </location>
</feature>
<dbReference type="RefSeq" id="WP_007022113.1">
    <property type="nucleotide sequence ID" value="NZ_CH724126.1"/>
</dbReference>
<reference evidence="9 10" key="1">
    <citation type="submission" date="2006-02" db="EMBL/GenBank/DDBJ databases">
        <authorList>
            <person name="Pinhassi J."/>
            <person name="Pedros-Alio C."/>
            <person name="Ferriera S."/>
            <person name="Johnson J."/>
            <person name="Kravitz S."/>
            <person name="Halpern A."/>
            <person name="Remington K."/>
            <person name="Beeson K."/>
            <person name="Tran B."/>
            <person name="Rogers Y.-H."/>
            <person name="Friedman R."/>
            <person name="Venter J.C."/>
        </authorList>
    </citation>
    <scope>NUCLEOTIDE SEQUENCE [LARGE SCALE GENOMIC DNA]</scope>
    <source>
        <strain evidence="9 10">MED92</strain>
    </source>
</reference>
<dbReference type="InterPro" id="IPR046358">
    <property type="entry name" value="Flagellin_C"/>
</dbReference>
<accession>A0A7U8CAH0</accession>
<dbReference type="SUPFAM" id="SSF64518">
    <property type="entry name" value="Phase 1 flagellin"/>
    <property type="match status" value="1"/>
</dbReference>
<dbReference type="Gene3D" id="1.20.1330.10">
    <property type="entry name" value="f41 fragment of flagellin, N-terminal domain"/>
    <property type="match status" value="2"/>
</dbReference>
<evidence type="ECO:0000313" key="10">
    <source>
        <dbReference type="Proteomes" id="UP000002171"/>
    </source>
</evidence>
<dbReference type="InterPro" id="IPR001492">
    <property type="entry name" value="Flagellin"/>
</dbReference>
<dbReference type="GO" id="GO:0009424">
    <property type="term" value="C:bacterial-type flagellum hook"/>
    <property type="evidence" value="ECO:0007669"/>
    <property type="project" value="InterPro"/>
</dbReference>
<dbReference type="NCBIfam" id="TIGR02550">
    <property type="entry name" value="flagell_flgL"/>
    <property type="match status" value="1"/>
</dbReference>
<comment type="caution">
    <text evidence="9">The sequence shown here is derived from an EMBL/GenBank/DDBJ whole genome shotgun (WGS) entry which is preliminary data.</text>
</comment>
<organism evidence="9 10">
    <name type="scientific">Neptuniibacter caesariensis</name>
    <dbReference type="NCBI Taxonomy" id="207954"/>
    <lineage>
        <taxon>Bacteria</taxon>
        <taxon>Pseudomonadati</taxon>
        <taxon>Pseudomonadota</taxon>
        <taxon>Gammaproteobacteria</taxon>
        <taxon>Oceanospirillales</taxon>
        <taxon>Oceanospirillaceae</taxon>
        <taxon>Neptuniibacter</taxon>
    </lineage>
</organism>
<keyword evidence="9" id="KW-0966">Cell projection</keyword>
<keyword evidence="9" id="KW-0969">Cilium</keyword>
<dbReference type="GO" id="GO:0005576">
    <property type="term" value="C:extracellular region"/>
    <property type="evidence" value="ECO:0007669"/>
    <property type="project" value="UniProtKB-SubCell"/>
</dbReference>
<dbReference type="PANTHER" id="PTHR42792">
    <property type="entry name" value="FLAGELLIN"/>
    <property type="match status" value="1"/>
</dbReference>
<name>A0A7U8CAH0_NEPCE</name>
<comment type="subcellular location">
    <subcellularLocation>
        <location evidence="1">Bacterial flagellum</location>
    </subcellularLocation>
    <subcellularLocation>
        <location evidence="2">Secreted</location>
    </subcellularLocation>
</comment>
<dbReference type="GO" id="GO:0005198">
    <property type="term" value="F:structural molecule activity"/>
    <property type="evidence" value="ECO:0007669"/>
    <property type="project" value="InterPro"/>
</dbReference>
<evidence type="ECO:0000313" key="9">
    <source>
        <dbReference type="EMBL" id="EAR63095.1"/>
    </source>
</evidence>
<evidence type="ECO:0000259" key="7">
    <source>
        <dbReference type="Pfam" id="PF00669"/>
    </source>
</evidence>
<dbReference type="Pfam" id="PF00669">
    <property type="entry name" value="Flagellin_N"/>
    <property type="match status" value="1"/>
</dbReference>
<keyword evidence="9" id="KW-0282">Flagellum</keyword>
<comment type="similarity">
    <text evidence="3">Belongs to the bacterial flagellin family.</text>
</comment>
<keyword evidence="5" id="KW-0975">Bacterial flagellum</keyword>
<evidence type="ECO:0000259" key="8">
    <source>
        <dbReference type="Pfam" id="PF00700"/>
    </source>
</evidence>
<evidence type="ECO:0000256" key="3">
    <source>
        <dbReference type="ARBA" id="ARBA00005709"/>
    </source>
</evidence>
<dbReference type="OrthoDB" id="9768249at2"/>
<dbReference type="AlphaFoldDB" id="A0A7U8CAH0"/>
<proteinExistence type="inferred from homology"/>
<keyword evidence="6" id="KW-0175">Coiled coil</keyword>
<keyword evidence="10" id="KW-1185">Reference proteome</keyword>
<dbReference type="InterPro" id="IPR001029">
    <property type="entry name" value="Flagellin_N"/>
</dbReference>
<gene>
    <name evidence="9" type="ORF">MED92_08246</name>
</gene>
<dbReference type="EMBL" id="AAOW01000001">
    <property type="protein sequence ID" value="EAR63095.1"/>
    <property type="molecule type" value="Genomic_DNA"/>
</dbReference>
<evidence type="ECO:0000256" key="1">
    <source>
        <dbReference type="ARBA" id="ARBA00004365"/>
    </source>
</evidence>
<feature type="domain" description="Flagellin C-terminal" evidence="8">
    <location>
        <begin position="345"/>
        <end position="414"/>
    </location>
</feature>
<protein>
    <submittedName>
        <fullName evidence="9">Flagellin-like</fullName>
    </submittedName>
</protein>
<dbReference type="Pfam" id="PF00700">
    <property type="entry name" value="Flagellin_C"/>
    <property type="match status" value="1"/>
</dbReference>
<feature type="coiled-coil region" evidence="6">
    <location>
        <begin position="66"/>
        <end position="93"/>
    </location>
</feature>